<keyword evidence="1" id="KW-0732">Signal</keyword>
<accession>M1PMN5</accession>
<dbReference type="PANTHER" id="PTHR43031:SF1">
    <property type="entry name" value="PYRIDINE NUCLEOTIDE-DISULPHIDE OXIDOREDUCTASE"/>
    <property type="match status" value="1"/>
</dbReference>
<evidence type="ECO:0000256" key="1">
    <source>
        <dbReference type="SAM" id="SignalP"/>
    </source>
</evidence>
<organism evidence="3 4">
    <name type="scientific">Desulfocapsa sulfexigens (strain DSM 10523 / SB164P1)</name>
    <dbReference type="NCBI Taxonomy" id="1167006"/>
    <lineage>
        <taxon>Bacteria</taxon>
        <taxon>Pseudomonadati</taxon>
        <taxon>Thermodesulfobacteriota</taxon>
        <taxon>Desulfobulbia</taxon>
        <taxon>Desulfobulbales</taxon>
        <taxon>Desulfocapsaceae</taxon>
        <taxon>Desulfocapsa</taxon>
    </lineage>
</organism>
<dbReference type="InterPro" id="IPR001763">
    <property type="entry name" value="Rhodanese-like_dom"/>
</dbReference>
<sequence length="226" mass="25586">MVKQFLLLVFVILYASVISSQAEDSEVISGEIVTGFRVLTVDPASKDNYFTVYRGDYIKFSYPEEFTSLAFSMEALKLGDMLSPKPEDSPFFKMKAVGSYDYSLGEGGGSITVVDLVRPNYTEVTADEAADILKNLKPFILDVRTPEEYQQVHIEGTHLIPIQQLQARIGELEPRKHEDVFIYCATGNRSTVASRILADQGFKRIYNLRYGVYDWVRKGHPYKTGR</sequence>
<dbReference type="Pfam" id="PF00581">
    <property type="entry name" value="Rhodanese"/>
    <property type="match status" value="1"/>
</dbReference>
<reference evidence="4" key="1">
    <citation type="journal article" date="2013" name="Stand. Genomic Sci.">
        <title>Complete genome sequence of Desulfocapsa sulfexigens, a marine deltaproteobacterium specialized in disproportionating inorganic sulfur compounds.</title>
        <authorList>
            <person name="Finster K.W."/>
            <person name="Kjeldsen K.U."/>
            <person name="Kube M."/>
            <person name="Reinhardt R."/>
            <person name="Mussmann M."/>
            <person name="Amann R."/>
            <person name="Schreiber L."/>
        </authorList>
    </citation>
    <scope>NUCLEOTIDE SEQUENCE [LARGE SCALE GENOMIC DNA]</scope>
    <source>
        <strain evidence="4">DSM 10523 / SB164P1</strain>
    </source>
</reference>
<dbReference type="eggNOG" id="COG0607">
    <property type="taxonomic scope" value="Bacteria"/>
</dbReference>
<keyword evidence="4" id="KW-1185">Reference proteome</keyword>
<dbReference type="EMBL" id="CP003985">
    <property type="protein sequence ID" value="AGF77711.1"/>
    <property type="molecule type" value="Genomic_DNA"/>
</dbReference>
<dbReference type="PANTHER" id="PTHR43031">
    <property type="entry name" value="FAD-DEPENDENT OXIDOREDUCTASE"/>
    <property type="match status" value="1"/>
</dbReference>
<evidence type="ECO:0000259" key="2">
    <source>
        <dbReference type="PROSITE" id="PS50206"/>
    </source>
</evidence>
<feature type="chain" id="PRO_5004016273" evidence="1">
    <location>
        <begin position="23"/>
        <end position="226"/>
    </location>
</feature>
<dbReference type="KEGG" id="dsf:UWK_01143"/>
<dbReference type="RefSeq" id="WP_015403405.1">
    <property type="nucleotide sequence ID" value="NC_020304.1"/>
</dbReference>
<feature type="domain" description="Rhodanese" evidence="2">
    <location>
        <begin position="140"/>
        <end position="224"/>
    </location>
</feature>
<evidence type="ECO:0000313" key="4">
    <source>
        <dbReference type="Proteomes" id="UP000011721"/>
    </source>
</evidence>
<dbReference type="HOGENOM" id="CLU_1223141_0_0_7"/>
<dbReference type="Proteomes" id="UP000011721">
    <property type="component" value="Chromosome"/>
</dbReference>
<proteinExistence type="predicted"/>
<dbReference type="PROSITE" id="PS50206">
    <property type="entry name" value="RHODANESE_3"/>
    <property type="match status" value="1"/>
</dbReference>
<feature type="signal peptide" evidence="1">
    <location>
        <begin position="1"/>
        <end position="22"/>
    </location>
</feature>
<name>M1PMN5_DESSD</name>
<gene>
    <name evidence="3" type="ordered locus">UWK_01143</name>
</gene>
<dbReference type="GO" id="GO:0016740">
    <property type="term" value="F:transferase activity"/>
    <property type="evidence" value="ECO:0007669"/>
    <property type="project" value="UniProtKB-KW"/>
</dbReference>
<evidence type="ECO:0000313" key="3">
    <source>
        <dbReference type="EMBL" id="AGF77711.1"/>
    </source>
</evidence>
<dbReference type="CDD" id="cd00158">
    <property type="entry name" value="RHOD"/>
    <property type="match status" value="1"/>
</dbReference>
<protein>
    <submittedName>
        <fullName evidence="3">Rhodanese-related sulfurtransferase</fullName>
    </submittedName>
</protein>
<dbReference type="SMART" id="SM00450">
    <property type="entry name" value="RHOD"/>
    <property type="match status" value="1"/>
</dbReference>
<keyword evidence="3" id="KW-0808">Transferase</keyword>
<dbReference type="InterPro" id="IPR050229">
    <property type="entry name" value="GlpE_sulfurtransferase"/>
</dbReference>
<dbReference type="SUPFAM" id="SSF52821">
    <property type="entry name" value="Rhodanese/Cell cycle control phosphatase"/>
    <property type="match status" value="1"/>
</dbReference>
<dbReference type="AlphaFoldDB" id="M1PMN5"/>
<dbReference type="Gene3D" id="3.40.250.10">
    <property type="entry name" value="Rhodanese-like domain"/>
    <property type="match status" value="1"/>
</dbReference>
<dbReference type="STRING" id="1167006.UWK_01143"/>
<dbReference type="InterPro" id="IPR036873">
    <property type="entry name" value="Rhodanese-like_dom_sf"/>
</dbReference>